<dbReference type="PANTHER" id="PTHR46393">
    <property type="entry name" value="SUSHI DOMAIN-CONTAINING PROTEIN"/>
    <property type="match status" value="1"/>
</dbReference>
<comment type="caution">
    <text evidence="24">The sequence shown here is derived from an EMBL/GenBank/DDBJ whole genome shotgun (WGS) entry which is preliminary data.</text>
</comment>
<feature type="active site" description="Charge relay system" evidence="17">
    <location>
        <position position="686"/>
    </location>
</feature>
<dbReference type="GO" id="GO:0045087">
    <property type="term" value="P:innate immune response"/>
    <property type="evidence" value="ECO:0007669"/>
    <property type="project" value="UniProtKB-KW"/>
</dbReference>
<dbReference type="Gene3D" id="3.40.50.410">
    <property type="entry name" value="von Willebrand factor, type A domain"/>
    <property type="match status" value="1"/>
</dbReference>
<dbReference type="Pfam" id="PF00092">
    <property type="entry name" value="VWA"/>
    <property type="match status" value="1"/>
</dbReference>
<dbReference type="Proteomes" id="UP001159428">
    <property type="component" value="Unassembled WGS sequence"/>
</dbReference>
<evidence type="ECO:0000313" key="24">
    <source>
        <dbReference type="EMBL" id="CAH3033001.1"/>
    </source>
</evidence>
<evidence type="ECO:0000256" key="2">
    <source>
        <dbReference type="ARBA" id="ARBA00001946"/>
    </source>
</evidence>
<evidence type="ECO:0000256" key="18">
    <source>
        <dbReference type="PROSITE-ProRule" id="PRU00302"/>
    </source>
</evidence>
<dbReference type="GO" id="GO:0006956">
    <property type="term" value="P:complement activation"/>
    <property type="evidence" value="ECO:0007669"/>
    <property type="project" value="InterPro"/>
</dbReference>
<keyword evidence="10" id="KW-0677">Repeat</keyword>
<dbReference type="GO" id="GO:0004252">
    <property type="term" value="F:serine-type endopeptidase activity"/>
    <property type="evidence" value="ECO:0007669"/>
    <property type="project" value="InterPro"/>
</dbReference>
<dbReference type="PROSITE" id="PS50240">
    <property type="entry name" value="TRYPSIN_DOM"/>
    <property type="match status" value="1"/>
</dbReference>
<gene>
    <name evidence="24" type="ORF">PMEA_00010838</name>
</gene>
<dbReference type="AlphaFoldDB" id="A0AAU9VM99"/>
<organism evidence="24 25">
    <name type="scientific">Pocillopora meandrina</name>
    <dbReference type="NCBI Taxonomy" id="46732"/>
    <lineage>
        <taxon>Eukaryota</taxon>
        <taxon>Metazoa</taxon>
        <taxon>Cnidaria</taxon>
        <taxon>Anthozoa</taxon>
        <taxon>Hexacorallia</taxon>
        <taxon>Scleractinia</taxon>
        <taxon>Astrocoeniina</taxon>
        <taxon>Pocilloporidae</taxon>
        <taxon>Pocillopora</taxon>
    </lineage>
</organism>
<comment type="cofactor">
    <cofactor evidence="2">
        <name>Mg(2+)</name>
        <dbReference type="ChEBI" id="CHEBI:18420"/>
    </cofactor>
</comment>
<feature type="disulfide bond" evidence="18">
    <location>
        <begin position="356"/>
        <end position="383"/>
    </location>
</feature>
<dbReference type="PANTHER" id="PTHR46393:SF7">
    <property type="entry name" value="COMPLEMENT C2"/>
    <property type="match status" value="1"/>
</dbReference>
<dbReference type="GO" id="GO:0009986">
    <property type="term" value="C:cell surface"/>
    <property type="evidence" value="ECO:0007669"/>
    <property type="project" value="UniProtKB-SubCell"/>
</dbReference>
<evidence type="ECO:0000256" key="4">
    <source>
        <dbReference type="ARBA" id="ARBA00004613"/>
    </source>
</evidence>
<dbReference type="SMART" id="SM00327">
    <property type="entry name" value="VWA"/>
    <property type="match status" value="1"/>
</dbReference>
<dbReference type="InterPro" id="IPR009003">
    <property type="entry name" value="Peptidase_S1_PA"/>
</dbReference>
<keyword evidence="6" id="KW-0399">Innate immunity</keyword>
<dbReference type="PIRSF" id="PIRSF001154">
    <property type="entry name" value="Compl_C2_B"/>
    <property type="match status" value="1"/>
</dbReference>
<dbReference type="SMART" id="SM00032">
    <property type="entry name" value="CCP"/>
    <property type="match status" value="6"/>
</dbReference>
<keyword evidence="11 19" id="KW-0378">Hydrolase</keyword>
<dbReference type="PRINTS" id="PR00453">
    <property type="entry name" value="VWFADOMAIN"/>
</dbReference>
<evidence type="ECO:0000256" key="3">
    <source>
        <dbReference type="ARBA" id="ARBA00004241"/>
    </source>
</evidence>
<dbReference type="Pfam" id="PF00084">
    <property type="entry name" value="Sushi"/>
    <property type="match status" value="6"/>
</dbReference>
<evidence type="ECO:0000259" key="21">
    <source>
        <dbReference type="PROSITE" id="PS50234"/>
    </source>
</evidence>
<keyword evidence="25" id="KW-1185">Reference proteome</keyword>
<evidence type="ECO:0000256" key="19">
    <source>
        <dbReference type="RuleBase" id="RU363034"/>
    </source>
</evidence>
<dbReference type="SUPFAM" id="SSF57535">
    <property type="entry name" value="Complement control module/SCR domain"/>
    <property type="match status" value="6"/>
</dbReference>
<dbReference type="InterPro" id="IPR018114">
    <property type="entry name" value="TRYPSIN_HIS"/>
</dbReference>
<dbReference type="EMBL" id="CALNXJ010000002">
    <property type="protein sequence ID" value="CAH3033001.1"/>
    <property type="molecule type" value="Genomic_DNA"/>
</dbReference>
<evidence type="ECO:0000256" key="12">
    <source>
        <dbReference type="ARBA" id="ARBA00022825"/>
    </source>
</evidence>
<accession>A0AAU9VM99</accession>
<dbReference type="PROSITE" id="PS00135">
    <property type="entry name" value="TRYPSIN_SER"/>
    <property type="match status" value="1"/>
</dbReference>
<evidence type="ECO:0000256" key="5">
    <source>
        <dbReference type="ARBA" id="ARBA00022525"/>
    </source>
</evidence>
<dbReference type="InterPro" id="IPR043504">
    <property type="entry name" value="Peptidase_S1_PA_chymotrypsin"/>
</dbReference>
<dbReference type="InterPro" id="IPR011360">
    <property type="entry name" value="Compl_C2_B"/>
</dbReference>
<feature type="disulfide bond" evidence="18">
    <location>
        <begin position="239"/>
        <end position="266"/>
    </location>
</feature>
<evidence type="ECO:0000256" key="1">
    <source>
        <dbReference type="ARBA" id="ARBA00001936"/>
    </source>
</evidence>
<feature type="chain" id="PRO_5043448812" description="C3/C5 convertase" evidence="20">
    <location>
        <begin position="26"/>
        <end position="909"/>
    </location>
</feature>
<evidence type="ECO:0000256" key="13">
    <source>
        <dbReference type="ARBA" id="ARBA00022859"/>
    </source>
</evidence>
<dbReference type="GO" id="GO:0005576">
    <property type="term" value="C:extracellular region"/>
    <property type="evidence" value="ECO:0007669"/>
    <property type="project" value="UniProtKB-SubCell"/>
</dbReference>
<comment type="subcellular location">
    <subcellularLocation>
        <location evidence="3">Cell surface</location>
    </subcellularLocation>
    <subcellularLocation>
        <location evidence="4">Secreted</location>
    </subcellularLocation>
</comment>
<evidence type="ECO:0000256" key="7">
    <source>
        <dbReference type="ARBA" id="ARBA00022659"/>
    </source>
</evidence>
<dbReference type="SUPFAM" id="SSF53300">
    <property type="entry name" value="vWA-like"/>
    <property type="match status" value="1"/>
</dbReference>
<evidence type="ECO:0000256" key="17">
    <source>
        <dbReference type="PIRSR" id="PIRSR001154-1"/>
    </source>
</evidence>
<dbReference type="Gene3D" id="2.40.10.10">
    <property type="entry name" value="Trypsin-like serine proteases"/>
    <property type="match status" value="1"/>
</dbReference>
<dbReference type="PROSITE" id="PS50923">
    <property type="entry name" value="SUSHI"/>
    <property type="match status" value="6"/>
</dbReference>
<comment type="caution">
    <text evidence="18">Lacks conserved residue(s) required for the propagation of feature annotation.</text>
</comment>
<dbReference type="Gene3D" id="2.10.70.10">
    <property type="entry name" value="Complement Module, domain 1"/>
    <property type="match status" value="6"/>
</dbReference>
<dbReference type="CDD" id="cd00033">
    <property type="entry name" value="CCP"/>
    <property type="match status" value="6"/>
</dbReference>
<feature type="domain" description="VWFA" evidence="21">
    <location>
        <begin position="438"/>
        <end position="617"/>
    </location>
</feature>
<dbReference type="PRINTS" id="PR00722">
    <property type="entry name" value="CHYMOTRYPSIN"/>
</dbReference>
<evidence type="ECO:0000259" key="22">
    <source>
        <dbReference type="PROSITE" id="PS50240"/>
    </source>
</evidence>
<keyword evidence="9 20" id="KW-0732">Signal</keyword>
<feature type="domain" description="Sushi" evidence="23">
    <location>
        <begin position="31"/>
        <end position="92"/>
    </location>
</feature>
<feature type="domain" description="Sushi" evidence="23">
    <location>
        <begin position="94"/>
        <end position="148"/>
    </location>
</feature>
<feature type="signal peptide" evidence="20">
    <location>
        <begin position="1"/>
        <end position="25"/>
    </location>
</feature>
<dbReference type="InterPro" id="IPR036465">
    <property type="entry name" value="vWFA_dom_sf"/>
</dbReference>
<dbReference type="CDD" id="cd01450">
    <property type="entry name" value="vWFA_subfamily_ECM"/>
    <property type="match status" value="1"/>
</dbReference>
<evidence type="ECO:0000256" key="6">
    <source>
        <dbReference type="ARBA" id="ARBA00022588"/>
    </source>
</evidence>
<evidence type="ECO:0000313" key="25">
    <source>
        <dbReference type="Proteomes" id="UP001159428"/>
    </source>
</evidence>
<dbReference type="InterPro" id="IPR001314">
    <property type="entry name" value="Peptidase_S1A"/>
</dbReference>
<dbReference type="PROSITE" id="PS50234">
    <property type="entry name" value="VWFA"/>
    <property type="match status" value="1"/>
</dbReference>
<keyword evidence="8 19" id="KW-0645">Protease</keyword>
<protein>
    <recommendedName>
        <fullName evidence="16">C3/C5 convertase</fullName>
    </recommendedName>
</protein>
<dbReference type="InterPro" id="IPR001254">
    <property type="entry name" value="Trypsin_dom"/>
</dbReference>
<name>A0AAU9VM99_9CNID</name>
<evidence type="ECO:0000256" key="8">
    <source>
        <dbReference type="ARBA" id="ARBA00022670"/>
    </source>
</evidence>
<feature type="domain" description="Sushi" evidence="23">
    <location>
        <begin position="269"/>
        <end position="325"/>
    </location>
</feature>
<dbReference type="CDD" id="cd00190">
    <property type="entry name" value="Tryp_SPc"/>
    <property type="match status" value="1"/>
</dbReference>
<dbReference type="PROSITE" id="PS00134">
    <property type="entry name" value="TRYPSIN_HIS"/>
    <property type="match status" value="1"/>
</dbReference>
<dbReference type="InterPro" id="IPR033116">
    <property type="entry name" value="TRYPSIN_SER"/>
</dbReference>
<dbReference type="FunFam" id="2.40.10.10:FF:000120">
    <property type="entry name" value="Putative serine protease"/>
    <property type="match status" value="1"/>
</dbReference>
<evidence type="ECO:0000256" key="11">
    <source>
        <dbReference type="ARBA" id="ARBA00022801"/>
    </source>
</evidence>
<keyword evidence="14 18" id="KW-1015">Disulfide bond</keyword>
<evidence type="ECO:0000256" key="14">
    <source>
        <dbReference type="ARBA" id="ARBA00023157"/>
    </source>
</evidence>
<feature type="active site" description="Charge relay system" evidence="17">
    <location>
        <position position="851"/>
    </location>
</feature>
<feature type="disulfide bond" evidence="18">
    <location>
        <begin position="296"/>
        <end position="323"/>
    </location>
</feature>
<feature type="domain" description="Sushi" evidence="23">
    <location>
        <begin position="150"/>
        <end position="206"/>
    </location>
</feature>
<dbReference type="SMART" id="SM00020">
    <property type="entry name" value="Tryp_SPc"/>
    <property type="match status" value="1"/>
</dbReference>
<dbReference type="Pfam" id="PF00089">
    <property type="entry name" value="Trypsin"/>
    <property type="match status" value="1"/>
</dbReference>
<evidence type="ECO:0000256" key="16">
    <source>
        <dbReference type="ARBA" id="ARBA00029636"/>
    </source>
</evidence>
<keyword evidence="13" id="KW-0391">Immunity</keyword>
<evidence type="ECO:0000256" key="10">
    <source>
        <dbReference type="ARBA" id="ARBA00022737"/>
    </source>
</evidence>
<evidence type="ECO:0000256" key="15">
    <source>
        <dbReference type="ARBA" id="ARBA00023180"/>
    </source>
</evidence>
<keyword evidence="5" id="KW-0964">Secreted</keyword>
<keyword evidence="12 19" id="KW-0720">Serine protease</keyword>
<proteinExistence type="predicted"/>
<feature type="domain" description="Peptidase S1" evidence="22">
    <location>
        <begin position="638"/>
        <end position="905"/>
    </location>
</feature>
<dbReference type="GO" id="GO:0006508">
    <property type="term" value="P:proteolysis"/>
    <property type="evidence" value="ECO:0007669"/>
    <property type="project" value="UniProtKB-KW"/>
</dbReference>
<evidence type="ECO:0000256" key="9">
    <source>
        <dbReference type="ARBA" id="ARBA00022729"/>
    </source>
</evidence>
<dbReference type="InterPro" id="IPR002035">
    <property type="entry name" value="VWF_A"/>
</dbReference>
<evidence type="ECO:0000259" key="23">
    <source>
        <dbReference type="PROSITE" id="PS50923"/>
    </source>
</evidence>
<keyword evidence="15" id="KW-0325">Glycoprotein</keyword>
<feature type="domain" description="Sushi" evidence="23">
    <location>
        <begin position="207"/>
        <end position="268"/>
    </location>
</feature>
<comment type="cofactor">
    <cofactor evidence="1">
        <name>Mn(2+)</name>
        <dbReference type="ChEBI" id="CHEBI:29035"/>
    </cofactor>
</comment>
<dbReference type="InterPro" id="IPR000436">
    <property type="entry name" value="Sushi_SCR_CCP_dom"/>
</dbReference>
<feature type="active site" description="Charge relay system" evidence="17">
    <location>
        <position position="746"/>
    </location>
</feature>
<feature type="disulfide bond" evidence="18">
    <location>
        <begin position="63"/>
        <end position="90"/>
    </location>
</feature>
<reference evidence="24 25" key="1">
    <citation type="submission" date="2022-05" db="EMBL/GenBank/DDBJ databases">
        <authorList>
            <consortium name="Genoscope - CEA"/>
            <person name="William W."/>
        </authorList>
    </citation>
    <scope>NUCLEOTIDE SEQUENCE [LARGE SCALE GENOMIC DNA]</scope>
</reference>
<keyword evidence="7 18" id="KW-0768">Sushi</keyword>
<sequence>MSLALKIAICAFAAILTCSVQCVKSARSGRKGCAQVLRDLKRNPPNHTVIHINIRLSKAKYICHKGFILSGSELRTCRRGRWREKEDPKCLVPRPCGRPKVIPHLKYTGSSFNFKDDLKYECDVGFKLKGPKRRKCGITGKWSRAPKCLGPCGKPSDIPHAHVEGSSYDFKDTLSYTCVRGYKLNGPINRKCLENGVWSTAPSCSRIQCEDPGKLTMRNGNITSYETNFFYGATLLFECNEGYELKGSETVSCLENGWIPRRWPYCSKKVCPDPGRPEGGHRFGYRTVGSTMQFSCQAGYKLHGSAVRTCLENKEWSGSLTTCQNGNTHCPILGSPVSGRKYGSSYNKGDIVKFKCNRGFVLKGSAVRVCRENRTWNGTETFCKDKVEDSFEDVNTTAFNLRKNLIDTLLTYTSVNTTNSSGNTRGRAIFNQYDNMLDLVFVLDASTSVTREKFQLGLRFVKKLVKFLSTNSTRAFKKKIRTAAVTFGTDVTLHFNLGDEKGSTIQKTLAAIDDIRFEGGATASADALKKVKDVVVPHKRFGSDGVLIFITDGKSNTGGPPQKLAAKLREEDDFEIYVIGVGRDVRQTELWQIASYGKRNVVRLRTYEDLDRVIDKAVNTYVNYSSCGESQFDLRGRIVSGEISRRGRWPWQVAIYIVTNYDWAGQQKFHCSGSLISRQWVLTAAHCFFKKEKNEVRRLTSPSSYVLYAGVHNLTRKGNKETTQERKPKKIIPYDDDFDFSSFRNDIALVKVEPPFELKAFVRTVCLPEKGEPDLATPGKYGTVAGWGGTKHVPIGERAETLDSSEVLKHASFQIQDDRLCVNKASLKIDSAITFCAGDGKGKNDTCQGDSGGAYVRDTKVENGKRLAWVAAGIVSWGDGCAVKGQYGYYTKVHPFIDWIKQKMKHYKD</sequence>
<feature type="domain" description="Sushi" evidence="23">
    <location>
        <begin position="328"/>
        <end position="385"/>
    </location>
</feature>
<dbReference type="InterPro" id="IPR035976">
    <property type="entry name" value="Sushi/SCR/CCP_sf"/>
</dbReference>
<evidence type="ECO:0000256" key="20">
    <source>
        <dbReference type="SAM" id="SignalP"/>
    </source>
</evidence>
<dbReference type="SUPFAM" id="SSF50494">
    <property type="entry name" value="Trypsin-like serine proteases"/>
    <property type="match status" value="1"/>
</dbReference>